<dbReference type="RefSeq" id="XP_046043802.1">
    <property type="nucleotide sequence ID" value="XM_046198196.1"/>
</dbReference>
<reference evidence="2" key="1">
    <citation type="journal article" date="2021" name="Nat. Commun.">
        <title>Genetic determinants of endophytism in the Arabidopsis root mycobiome.</title>
        <authorList>
            <person name="Mesny F."/>
            <person name="Miyauchi S."/>
            <person name="Thiergart T."/>
            <person name="Pickel B."/>
            <person name="Atanasova L."/>
            <person name="Karlsson M."/>
            <person name="Huettel B."/>
            <person name="Barry K.W."/>
            <person name="Haridas S."/>
            <person name="Chen C."/>
            <person name="Bauer D."/>
            <person name="Andreopoulos W."/>
            <person name="Pangilinan J."/>
            <person name="LaButti K."/>
            <person name="Riley R."/>
            <person name="Lipzen A."/>
            <person name="Clum A."/>
            <person name="Drula E."/>
            <person name="Henrissat B."/>
            <person name="Kohler A."/>
            <person name="Grigoriev I.V."/>
            <person name="Martin F.M."/>
            <person name="Hacquard S."/>
        </authorList>
    </citation>
    <scope>NUCLEOTIDE SEQUENCE</scope>
    <source>
        <strain evidence="2">MPI-CAGE-AT-0023</strain>
    </source>
</reference>
<dbReference type="EMBL" id="JAGMUX010000019">
    <property type="protein sequence ID" value="KAH7232142.1"/>
    <property type="molecule type" value="Genomic_DNA"/>
</dbReference>
<proteinExistence type="predicted"/>
<dbReference type="GeneID" id="70228150"/>
<accession>A0A9P9G507</accession>
<organism evidence="2 3">
    <name type="scientific">Fusarium redolens</name>
    <dbReference type="NCBI Taxonomy" id="48865"/>
    <lineage>
        <taxon>Eukaryota</taxon>
        <taxon>Fungi</taxon>
        <taxon>Dikarya</taxon>
        <taxon>Ascomycota</taxon>
        <taxon>Pezizomycotina</taxon>
        <taxon>Sordariomycetes</taxon>
        <taxon>Hypocreomycetidae</taxon>
        <taxon>Hypocreales</taxon>
        <taxon>Nectriaceae</taxon>
        <taxon>Fusarium</taxon>
        <taxon>Fusarium redolens species complex</taxon>
    </lineage>
</organism>
<dbReference type="AlphaFoldDB" id="A0A9P9G507"/>
<name>A0A9P9G507_FUSRE</name>
<keyword evidence="3" id="KW-1185">Reference proteome</keyword>
<evidence type="ECO:0000313" key="3">
    <source>
        <dbReference type="Proteomes" id="UP000720189"/>
    </source>
</evidence>
<protein>
    <submittedName>
        <fullName evidence="2">Uncharacterized protein</fullName>
    </submittedName>
</protein>
<evidence type="ECO:0000313" key="2">
    <source>
        <dbReference type="EMBL" id="KAH7232142.1"/>
    </source>
</evidence>
<gene>
    <name evidence="2" type="ORF">BKA55DRAFT_679920</name>
</gene>
<comment type="caution">
    <text evidence="2">The sequence shown here is derived from an EMBL/GenBank/DDBJ whole genome shotgun (WGS) entry which is preliminary data.</text>
</comment>
<dbReference type="Proteomes" id="UP000720189">
    <property type="component" value="Unassembled WGS sequence"/>
</dbReference>
<sequence>MNPQLPTPFMLGWRTLRPRQTRQNILPDRISHCGLIFPRSKASHPSFIELKKHHCPYLNQVTKEYLTDIATNTQTTIKLLASHSVGNVNVNKADEATLDNHDMAHGKISISAKACDSTDGDCFIMIVRLEEDLPVDDYPTNKLLQADRLDAHNGQDIGKPQQLNAEVPGHPHPERHQECQWPYQLSGDVIGL</sequence>
<evidence type="ECO:0000256" key="1">
    <source>
        <dbReference type="SAM" id="MobiDB-lite"/>
    </source>
</evidence>
<feature type="region of interest" description="Disordered" evidence="1">
    <location>
        <begin position="152"/>
        <end position="177"/>
    </location>
</feature>